<gene>
    <name evidence="2" type="ORF">METZ01_LOCUS228444</name>
</gene>
<dbReference type="AlphaFoldDB" id="A0A382GKD5"/>
<accession>A0A382GKD5</accession>
<dbReference type="GO" id="GO:0016491">
    <property type="term" value="F:oxidoreductase activity"/>
    <property type="evidence" value="ECO:0007669"/>
    <property type="project" value="InterPro"/>
</dbReference>
<dbReference type="Gene3D" id="3.50.50.60">
    <property type="entry name" value="FAD/NAD(P)-binding domain"/>
    <property type="match status" value="1"/>
</dbReference>
<feature type="domain" description="Amine oxidase" evidence="1">
    <location>
        <begin position="24"/>
        <end position="442"/>
    </location>
</feature>
<dbReference type="InterPro" id="IPR036188">
    <property type="entry name" value="FAD/NAD-bd_sf"/>
</dbReference>
<evidence type="ECO:0000259" key="1">
    <source>
        <dbReference type="Pfam" id="PF01593"/>
    </source>
</evidence>
<dbReference type="SUPFAM" id="SSF51905">
    <property type="entry name" value="FAD/NAD(P)-binding domain"/>
    <property type="match status" value="1"/>
</dbReference>
<name>A0A382GKD5_9ZZZZ</name>
<dbReference type="InterPro" id="IPR002937">
    <property type="entry name" value="Amino_oxidase"/>
</dbReference>
<dbReference type="EMBL" id="UINC01056032">
    <property type="protein sequence ID" value="SVB75590.1"/>
    <property type="molecule type" value="Genomic_DNA"/>
</dbReference>
<dbReference type="PANTHER" id="PTHR42923">
    <property type="entry name" value="PROTOPORPHYRINOGEN OXIDASE"/>
    <property type="match status" value="1"/>
</dbReference>
<organism evidence="2">
    <name type="scientific">marine metagenome</name>
    <dbReference type="NCBI Taxonomy" id="408172"/>
    <lineage>
        <taxon>unclassified sequences</taxon>
        <taxon>metagenomes</taxon>
        <taxon>ecological metagenomes</taxon>
    </lineage>
</organism>
<protein>
    <recommendedName>
        <fullName evidence="1">Amine oxidase domain-containing protein</fullName>
    </recommendedName>
</protein>
<dbReference type="Pfam" id="PF01593">
    <property type="entry name" value="Amino_oxidase"/>
    <property type="match status" value="1"/>
</dbReference>
<proteinExistence type="predicted"/>
<sequence length="453" mass="49325">MTTQSNASTSASQTYDVVVVGGGIAGLTVAYRLDNKNVLLLEKEPVAGGRTLSMNMGPYVFNQGAQMIPGGETNVAKLADELGVALTLINKTKTSTYINDKFVVASSEFKYLLALPISLVEKIKMGLKILRMRSRYSDVVDKSPRSDDPKFQELAEKTLVDLLNIRDPDVKALWDSISKSSSTLRADEVAAFQPVNTFLHHAADEFFVEGGTVEVTRALANQTEARVETGASVTGVAPTDTGVAIQYEQNGTTHSVQARKCVMAVPAPLALSVLHDLPDAKRAALAQCEYGAMSSAAFLVDKPSEYLFGKGNWRVPVVGMTTIGIGDPTFTFSEDMKLQDGRGLIRLYAGDYGSRMLQQMSDDEALEVFENDLFHIFPAARGLVLDRSLKHWPYAICPWRIGRLDAIDDIRAPHNNIHYCGDYTENSGLESAVLSALRVVSELSNGQQPTKHA</sequence>
<dbReference type="InterPro" id="IPR050464">
    <property type="entry name" value="Zeta_carotene_desat/Oxidored"/>
</dbReference>
<reference evidence="2" key="1">
    <citation type="submission" date="2018-05" db="EMBL/GenBank/DDBJ databases">
        <authorList>
            <person name="Lanie J.A."/>
            <person name="Ng W.-L."/>
            <person name="Kazmierczak K.M."/>
            <person name="Andrzejewski T.M."/>
            <person name="Davidsen T.M."/>
            <person name="Wayne K.J."/>
            <person name="Tettelin H."/>
            <person name="Glass J.I."/>
            <person name="Rusch D."/>
            <person name="Podicherti R."/>
            <person name="Tsui H.-C.T."/>
            <person name="Winkler M.E."/>
        </authorList>
    </citation>
    <scope>NUCLEOTIDE SEQUENCE</scope>
</reference>
<evidence type="ECO:0000313" key="2">
    <source>
        <dbReference type="EMBL" id="SVB75590.1"/>
    </source>
</evidence>